<proteinExistence type="predicted"/>
<evidence type="ECO:0000313" key="2">
    <source>
        <dbReference type="EMBL" id="KAJ8346180.1"/>
    </source>
</evidence>
<gene>
    <name evidence="2" type="ORF">SKAU_G00303730</name>
</gene>
<protein>
    <submittedName>
        <fullName evidence="2">Uncharacterized protein</fullName>
    </submittedName>
</protein>
<evidence type="ECO:0000313" key="3">
    <source>
        <dbReference type="Proteomes" id="UP001152622"/>
    </source>
</evidence>
<dbReference type="AlphaFoldDB" id="A0A9Q1ILE3"/>
<feature type="compositionally biased region" description="Low complexity" evidence="1">
    <location>
        <begin position="34"/>
        <end position="44"/>
    </location>
</feature>
<dbReference type="EMBL" id="JAINUF010000012">
    <property type="protein sequence ID" value="KAJ8346180.1"/>
    <property type="molecule type" value="Genomic_DNA"/>
</dbReference>
<feature type="region of interest" description="Disordered" evidence="1">
    <location>
        <begin position="1"/>
        <end position="52"/>
    </location>
</feature>
<keyword evidence="3" id="KW-1185">Reference proteome</keyword>
<organism evidence="2 3">
    <name type="scientific">Synaphobranchus kaupii</name>
    <name type="common">Kaup's arrowtooth eel</name>
    <dbReference type="NCBI Taxonomy" id="118154"/>
    <lineage>
        <taxon>Eukaryota</taxon>
        <taxon>Metazoa</taxon>
        <taxon>Chordata</taxon>
        <taxon>Craniata</taxon>
        <taxon>Vertebrata</taxon>
        <taxon>Euteleostomi</taxon>
        <taxon>Actinopterygii</taxon>
        <taxon>Neopterygii</taxon>
        <taxon>Teleostei</taxon>
        <taxon>Anguilliformes</taxon>
        <taxon>Synaphobranchidae</taxon>
        <taxon>Synaphobranchus</taxon>
    </lineage>
</organism>
<comment type="caution">
    <text evidence="2">The sequence shown here is derived from an EMBL/GenBank/DDBJ whole genome shotgun (WGS) entry which is preliminary data.</text>
</comment>
<sequence length="185" mass="19761">MRPHWPKLQAGSAVYSPSKQRPLLAPCPVPPDPAGTTAPFPGAPGLHGEWRADLPSQDPLLHHLRPAAQRGIPQPARGQAPGEYLPTCLLLGVPAWLSIFGRHCGKTSSGSANGCLNDRCSLRLLPRVDCAVRLLSGRGERLYCTPKCAVNLELEEVVSIAGALMLRPPRGVACSSCTGLIRWLV</sequence>
<name>A0A9Q1ILE3_SYNKA</name>
<dbReference type="Proteomes" id="UP001152622">
    <property type="component" value="Chromosome 12"/>
</dbReference>
<reference evidence="2" key="1">
    <citation type="journal article" date="2023" name="Science">
        <title>Genome structures resolve the early diversification of teleost fishes.</title>
        <authorList>
            <person name="Parey E."/>
            <person name="Louis A."/>
            <person name="Montfort J."/>
            <person name="Bouchez O."/>
            <person name="Roques C."/>
            <person name="Iampietro C."/>
            <person name="Lluch J."/>
            <person name="Castinel A."/>
            <person name="Donnadieu C."/>
            <person name="Desvignes T."/>
            <person name="Floi Bucao C."/>
            <person name="Jouanno E."/>
            <person name="Wen M."/>
            <person name="Mejri S."/>
            <person name="Dirks R."/>
            <person name="Jansen H."/>
            <person name="Henkel C."/>
            <person name="Chen W.J."/>
            <person name="Zahm M."/>
            <person name="Cabau C."/>
            <person name="Klopp C."/>
            <person name="Thompson A.W."/>
            <person name="Robinson-Rechavi M."/>
            <person name="Braasch I."/>
            <person name="Lecointre G."/>
            <person name="Bobe J."/>
            <person name="Postlethwait J.H."/>
            <person name="Berthelot C."/>
            <person name="Roest Crollius H."/>
            <person name="Guiguen Y."/>
        </authorList>
    </citation>
    <scope>NUCLEOTIDE SEQUENCE</scope>
    <source>
        <strain evidence="2">WJC10195</strain>
    </source>
</reference>
<evidence type="ECO:0000256" key="1">
    <source>
        <dbReference type="SAM" id="MobiDB-lite"/>
    </source>
</evidence>
<accession>A0A9Q1ILE3</accession>